<sequence>MSLTLTHPLPEGEKTDGFGWRAAIPGVRPAELHDGQDWAAAAGTRIRAAHAGRITYAGWDTTGGGWMVKIGSARCTTLYLHMQDHPPVRAGDTVKAGQTIGHVGSTGNSTGPHLHFILRMPDGTPVDPIPYLKDADAMTKDEMNELADIVARRILDYPVARADKPKQTTSLRAMLRNRGKYIIEFRGQLARLVKKTGA</sequence>
<dbReference type="EMBL" id="CAJVAP010000030">
    <property type="protein sequence ID" value="CAG7618506.1"/>
    <property type="molecule type" value="Genomic_DNA"/>
</dbReference>
<dbReference type="PANTHER" id="PTHR21666">
    <property type="entry name" value="PEPTIDASE-RELATED"/>
    <property type="match status" value="1"/>
</dbReference>
<comment type="caution">
    <text evidence="2">The sequence shown here is derived from an EMBL/GenBank/DDBJ whole genome shotgun (WGS) entry which is preliminary data.</text>
</comment>
<keyword evidence="3" id="KW-1185">Reference proteome</keyword>
<name>A0A916NWP3_9MICO</name>
<dbReference type="GO" id="GO:0004222">
    <property type="term" value="F:metalloendopeptidase activity"/>
    <property type="evidence" value="ECO:0007669"/>
    <property type="project" value="TreeGrafter"/>
</dbReference>
<evidence type="ECO:0000313" key="3">
    <source>
        <dbReference type="Proteomes" id="UP000693892"/>
    </source>
</evidence>
<dbReference type="Proteomes" id="UP000693892">
    <property type="component" value="Unassembled WGS sequence"/>
</dbReference>
<feature type="domain" description="M23ase beta-sheet core" evidence="1">
    <location>
        <begin position="32"/>
        <end position="128"/>
    </location>
</feature>
<organism evidence="2 3">
    <name type="scientific">Leucobacter soli</name>
    <dbReference type="NCBI Taxonomy" id="2812850"/>
    <lineage>
        <taxon>Bacteria</taxon>
        <taxon>Bacillati</taxon>
        <taxon>Actinomycetota</taxon>
        <taxon>Actinomycetes</taxon>
        <taxon>Micrococcales</taxon>
        <taxon>Microbacteriaceae</taxon>
        <taxon>Leucobacter</taxon>
    </lineage>
</organism>
<dbReference type="PANTHER" id="PTHR21666:SF289">
    <property type="entry name" value="L-ALA--D-GLU ENDOPEPTIDASE"/>
    <property type="match status" value="1"/>
</dbReference>
<gene>
    <name evidence="2" type="ORF">LEUCIP111803_02210</name>
</gene>
<dbReference type="InterPro" id="IPR016047">
    <property type="entry name" value="M23ase_b-sheet_dom"/>
</dbReference>
<reference evidence="2" key="1">
    <citation type="submission" date="2021-06" db="EMBL/GenBank/DDBJ databases">
        <authorList>
            <person name="Criscuolo A."/>
        </authorList>
    </citation>
    <scope>NUCLEOTIDE SEQUENCE</scope>
    <source>
        <strain evidence="2">CIP111803</strain>
    </source>
</reference>
<evidence type="ECO:0000313" key="2">
    <source>
        <dbReference type="EMBL" id="CAG7618506.1"/>
    </source>
</evidence>
<dbReference type="Pfam" id="PF01551">
    <property type="entry name" value="Peptidase_M23"/>
    <property type="match status" value="1"/>
</dbReference>
<evidence type="ECO:0000259" key="1">
    <source>
        <dbReference type="Pfam" id="PF01551"/>
    </source>
</evidence>
<proteinExistence type="predicted"/>
<dbReference type="AlphaFoldDB" id="A0A916NWP3"/>
<protein>
    <recommendedName>
        <fullName evidence="1">M23ase beta-sheet core domain-containing protein</fullName>
    </recommendedName>
</protein>
<dbReference type="RefSeq" id="WP_218116141.1">
    <property type="nucleotide sequence ID" value="NZ_CAJVAP010000030.1"/>
</dbReference>
<dbReference type="InterPro" id="IPR050570">
    <property type="entry name" value="Cell_wall_metabolism_enzyme"/>
</dbReference>
<dbReference type="CDD" id="cd12797">
    <property type="entry name" value="M23_peptidase"/>
    <property type="match status" value="1"/>
</dbReference>
<accession>A0A916NWP3</accession>